<keyword evidence="1" id="KW-0808">Transferase</keyword>
<dbReference type="PANTHER" id="PTHR43626:SF4">
    <property type="entry name" value="GCN5-RELATED N-ACETYLTRANSFERASE 2, CHLOROPLASTIC"/>
    <property type="match status" value="1"/>
</dbReference>
<dbReference type="PROSITE" id="PS51186">
    <property type="entry name" value="GNAT"/>
    <property type="match status" value="1"/>
</dbReference>
<organism evidence="4 5">
    <name type="scientific">Clostridium rhizosphaerae</name>
    <dbReference type="NCBI Taxonomy" id="2803861"/>
    <lineage>
        <taxon>Bacteria</taxon>
        <taxon>Bacillati</taxon>
        <taxon>Bacillota</taxon>
        <taxon>Clostridia</taxon>
        <taxon>Eubacteriales</taxon>
        <taxon>Clostridiaceae</taxon>
        <taxon>Clostridium</taxon>
    </lineage>
</organism>
<dbReference type="InterPro" id="IPR045039">
    <property type="entry name" value="NSI-like"/>
</dbReference>
<dbReference type="InterPro" id="IPR016181">
    <property type="entry name" value="Acyl_CoA_acyltransferase"/>
</dbReference>
<protein>
    <submittedName>
        <fullName evidence="4">GNAT family N-acetyltransferase</fullName>
    </submittedName>
</protein>
<evidence type="ECO:0000256" key="2">
    <source>
        <dbReference type="ARBA" id="ARBA00023315"/>
    </source>
</evidence>
<dbReference type="CDD" id="cd04301">
    <property type="entry name" value="NAT_SF"/>
    <property type="match status" value="1"/>
</dbReference>
<dbReference type="PANTHER" id="PTHR43626">
    <property type="entry name" value="ACYL-COA N-ACYLTRANSFERASE"/>
    <property type="match status" value="1"/>
</dbReference>
<keyword evidence="2" id="KW-0012">Acyltransferase</keyword>
<evidence type="ECO:0000259" key="3">
    <source>
        <dbReference type="PROSITE" id="PS51186"/>
    </source>
</evidence>
<dbReference type="SUPFAM" id="SSF55729">
    <property type="entry name" value="Acyl-CoA N-acyltransferases (Nat)"/>
    <property type="match status" value="1"/>
</dbReference>
<evidence type="ECO:0000313" key="5">
    <source>
        <dbReference type="Proteomes" id="UP000632377"/>
    </source>
</evidence>
<name>A0ABS1TC64_9CLOT</name>
<dbReference type="RefSeq" id="WP_202749716.1">
    <property type="nucleotide sequence ID" value="NZ_JAESWC010000009.1"/>
</dbReference>
<dbReference type="Pfam" id="PF13508">
    <property type="entry name" value="Acetyltransf_7"/>
    <property type="match status" value="1"/>
</dbReference>
<dbReference type="Proteomes" id="UP000632377">
    <property type="component" value="Unassembled WGS sequence"/>
</dbReference>
<evidence type="ECO:0000256" key="1">
    <source>
        <dbReference type="ARBA" id="ARBA00022679"/>
    </source>
</evidence>
<gene>
    <name evidence="4" type="ORF">JK636_14490</name>
</gene>
<feature type="domain" description="N-acetyltransferase" evidence="3">
    <location>
        <begin position="3"/>
        <end position="130"/>
    </location>
</feature>
<sequence length="130" mass="14785">MNIVYRKTKEFDLESLKELYLSVGWKLGNNPHKLQISMKSSHNVFSAWDGNKLVGIINCLSDGIATVYFNNLLVNPEYQGKGIGSTLINMTLEEYKEYNKKILIAEKGKIAFYEALGFKTGYDVVPMSYM</sequence>
<keyword evidence="5" id="KW-1185">Reference proteome</keyword>
<reference evidence="4 5" key="1">
    <citation type="submission" date="2021-01" db="EMBL/GenBank/DDBJ databases">
        <title>Genome public.</title>
        <authorList>
            <person name="Liu C."/>
            <person name="Sun Q."/>
        </authorList>
    </citation>
    <scope>NUCLEOTIDE SEQUENCE [LARGE SCALE GENOMIC DNA]</scope>
    <source>
        <strain evidence="4 5">YIM B02515</strain>
    </source>
</reference>
<dbReference type="InterPro" id="IPR000182">
    <property type="entry name" value="GNAT_dom"/>
</dbReference>
<dbReference type="EMBL" id="JAESWC010000009">
    <property type="protein sequence ID" value="MBL4936959.1"/>
    <property type="molecule type" value="Genomic_DNA"/>
</dbReference>
<evidence type="ECO:0000313" key="4">
    <source>
        <dbReference type="EMBL" id="MBL4936959.1"/>
    </source>
</evidence>
<dbReference type="Gene3D" id="3.40.630.30">
    <property type="match status" value="1"/>
</dbReference>
<accession>A0ABS1TC64</accession>
<proteinExistence type="predicted"/>
<comment type="caution">
    <text evidence="4">The sequence shown here is derived from an EMBL/GenBank/DDBJ whole genome shotgun (WGS) entry which is preliminary data.</text>
</comment>